<evidence type="ECO:0000313" key="2">
    <source>
        <dbReference type="EMBL" id="CCK26410.1"/>
    </source>
</evidence>
<organism evidence="2 3">
    <name type="scientific">Streptomyces davaonensis (strain DSM 101723 / JCM 4913 / KCC S-0913 / 768)</name>
    <dbReference type="NCBI Taxonomy" id="1214101"/>
    <lineage>
        <taxon>Bacteria</taxon>
        <taxon>Bacillati</taxon>
        <taxon>Actinomycetota</taxon>
        <taxon>Actinomycetes</taxon>
        <taxon>Kitasatosporales</taxon>
        <taxon>Streptomycetaceae</taxon>
        <taxon>Streptomyces</taxon>
    </lineage>
</organism>
<dbReference type="PATRIC" id="fig|1214101.3.peg.2062"/>
<name>K4R002_STRDJ</name>
<sequence>MSQETDVTAPTVDLAFFRRVFDLHEDESPRAVVEAAGRISPATRMLVVTAAAREGVLGTGSADEVRRLAERTAFYARLRRTAEPLGARPVKGFALAPWYPADLPRPMNDIDLVVPDRTALWRVVGALAAEYGPTEMDLTMFGAEGRHFLVTLSWPAADPLLDYDPRVEIFTCALTGDGGAVPLRPRLPDDPVAAGLLAVAEERFERPFNAKDVVDVMMTLTPERDVDIPRLTRLADEFRLAPELLELLRQWADVDPEGAARLDALFKDLDPAAVREVRRREEWRSEDTGPSGPDDPRTLHYGMRLTPVAPGPRPGRSPDTAEPHAFESGTLLLTPVADFLLVPGELVAPALYEAALAALADLGPRG</sequence>
<keyword evidence="3" id="KW-1185">Reference proteome</keyword>
<evidence type="ECO:0000313" key="3">
    <source>
        <dbReference type="Proteomes" id="UP000008043"/>
    </source>
</evidence>
<accession>K4R002</accession>
<dbReference type="eggNOG" id="ENOG5033ZRZ">
    <property type="taxonomic scope" value="Bacteria"/>
</dbReference>
<reference evidence="2 3" key="1">
    <citation type="journal article" date="2012" name="J. Bacteriol.">
        <title>Genome sequence of the bacterium Streptomyces davawensis JCM 4913 and heterologous production of the unique antibiotic roseoflavin.</title>
        <authorList>
            <person name="Jankowitsch F."/>
            <person name="Schwarz J."/>
            <person name="Ruckert C."/>
            <person name="Gust B."/>
            <person name="Szczepanowski R."/>
            <person name="Blom J."/>
            <person name="Pelzer S."/>
            <person name="Kalinowski J."/>
            <person name="Mack M."/>
        </authorList>
    </citation>
    <scope>NUCLEOTIDE SEQUENCE [LARGE SCALE GENOMIC DNA]</scope>
    <source>
        <strain evidence="3">DSM 101723 / JCM 4913 / KCC S-0913 / 768</strain>
    </source>
</reference>
<feature type="region of interest" description="Disordered" evidence="1">
    <location>
        <begin position="280"/>
        <end position="300"/>
    </location>
</feature>
<dbReference type="EMBL" id="HE971709">
    <property type="protein sequence ID" value="CCK26410.1"/>
    <property type="molecule type" value="Genomic_DNA"/>
</dbReference>
<dbReference type="KEGG" id="sdv:BN159_2031"/>
<dbReference type="HOGENOM" id="CLU_756290_0_0_11"/>
<evidence type="ECO:0000256" key="1">
    <source>
        <dbReference type="SAM" id="MobiDB-lite"/>
    </source>
</evidence>
<proteinExistence type="predicted"/>
<dbReference type="STRING" id="1214101.BN159_2031"/>
<dbReference type="AlphaFoldDB" id="K4R002"/>
<dbReference type="Proteomes" id="UP000008043">
    <property type="component" value="Chromosome"/>
</dbReference>
<gene>
    <name evidence="2" type="ORF">BN159_2031</name>
</gene>
<protein>
    <submittedName>
        <fullName evidence="2">Uncharacterized protein</fullName>
    </submittedName>
</protein>